<dbReference type="InterPro" id="IPR006336">
    <property type="entry name" value="GCS2"/>
</dbReference>
<dbReference type="PANTHER" id="PTHR36510">
    <property type="entry name" value="GLUTAMATE--CYSTEINE LIGASE 2-RELATED"/>
    <property type="match status" value="1"/>
</dbReference>
<evidence type="ECO:0000256" key="3">
    <source>
        <dbReference type="ARBA" id="ARBA00022840"/>
    </source>
</evidence>
<dbReference type="Pfam" id="PF04107">
    <property type="entry name" value="GCS2"/>
    <property type="match status" value="1"/>
</dbReference>
<evidence type="ECO:0000256" key="1">
    <source>
        <dbReference type="ARBA" id="ARBA00022598"/>
    </source>
</evidence>
<dbReference type="RefSeq" id="WP_076345765.1">
    <property type="nucleotide sequence ID" value="NZ_CP019082.1"/>
</dbReference>
<accession>A0A1U7CPK4</accession>
<comment type="similarity">
    <text evidence="4">Belongs to the glutamate--cysteine ligase type 2 family. YbdK subfamily.</text>
</comment>
<keyword evidence="6" id="KW-1185">Reference proteome</keyword>
<evidence type="ECO:0000313" key="5">
    <source>
        <dbReference type="EMBL" id="APW60851.1"/>
    </source>
</evidence>
<dbReference type="EMBL" id="CP019082">
    <property type="protein sequence ID" value="APW60851.1"/>
    <property type="molecule type" value="Genomic_DNA"/>
</dbReference>
<name>A0A1U7CPK4_9BACT</name>
<dbReference type="KEGG" id="pbor:BSF38_02343"/>
<comment type="catalytic activity">
    <reaction evidence="4">
        <text>L-cysteine + L-glutamate + ATP = gamma-L-glutamyl-L-cysteine + ADP + phosphate + H(+)</text>
        <dbReference type="Rhea" id="RHEA:13285"/>
        <dbReference type="ChEBI" id="CHEBI:15378"/>
        <dbReference type="ChEBI" id="CHEBI:29985"/>
        <dbReference type="ChEBI" id="CHEBI:30616"/>
        <dbReference type="ChEBI" id="CHEBI:35235"/>
        <dbReference type="ChEBI" id="CHEBI:43474"/>
        <dbReference type="ChEBI" id="CHEBI:58173"/>
        <dbReference type="ChEBI" id="CHEBI:456216"/>
        <dbReference type="EC" id="6.3.2.2"/>
    </reaction>
</comment>
<dbReference type="GO" id="GO:0005524">
    <property type="term" value="F:ATP binding"/>
    <property type="evidence" value="ECO:0007669"/>
    <property type="project" value="UniProtKB-KW"/>
</dbReference>
<gene>
    <name evidence="5" type="primary">ybdK</name>
    <name evidence="5" type="ORF">BSF38_02343</name>
</gene>
<evidence type="ECO:0000256" key="2">
    <source>
        <dbReference type="ARBA" id="ARBA00022741"/>
    </source>
</evidence>
<evidence type="ECO:0000313" key="6">
    <source>
        <dbReference type="Proteomes" id="UP000186309"/>
    </source>
</evidence>
<protein>
    <recommendedName>
        <fullName evidence="4">Putative glutamate--cysteine ligase 2</fullName>
        <ecNumber evidence="4">6.3.2.2</ecNumber>
    </recommendedName>
    <alternativeName>
        <fullName evidence="4">Gamma-glutamylcysteine synthetase 2</fullName>
        <shortName evidence="4">GCS 2</shortName>
        <shortName evidence="4">Gamma-GCS 2</shortName>
    </alternativeName>
</protein>
<organism evidence="5 6">
    <name type="scientific">Paludisphaera borealis</name>
    <dbReference type="NCBI Taxonomy" id="1387353"/>
    <lineage>
        <taxon>Bacteria</taxon>
        <taxon>Pseudomonadati</taxon>
        <taxon>Planctomycetota</taxon>
        <taxon>Planctomycetia</taxon>
        <taxon>Isosphaerales</taxon>
        <taxon>Isosphaeraceae</taxon>
        <taxon>Paludisphaera</taxon>
    </lineage>
</organism>
<dbReference type="GO" id="GO:0042398">
    <property type="term" value="P:modified amino acid biosynthetic process"/>
    <property type="evidence" value="ECO:0007669"/>
    <property type="project" value="InterPro"/>
</dbReference>
<dbReference type="SUPFAM" id="SSF55931">
    <property type="entry name" value="Glutamine synthetase/guanido kinase"/>
    <property type="match status" value="1"/>
</dbReference>
<dbReference type="STRING" id="1387353.BSF38_02343"/>
<keyword evidence="2 4" id="KW-0547">Nucleotide-binding</keyword>
<comment type="function">
    <text evidence="4">ATP-dependent carboxylate-amine ligase which exhibits weak glutamate--cysteine ligase activity.</text>
</comment>
<dbReference type="InterPro" id="IPR011793">
    <property type="entry name" value="YbdK"/>
</dbReference>
<dbReference type="AlphaFoldDB" id="A0A1U7CPK4"/>
<proteinExistence type="inferred from homology"/>
<sequence length="379" mass="42520">MTVEPFRGSTWPTLGVELELQLVDQESFDLAPVANEILSEIPDELRESIKRELYLCCVEVNTGICRNVDEVGRDLAGKLAVTAERAARNGARLAWGGAHPFAHWLDQPISPDVRYHELADQFKDTLLRQMTFGLHVHVGVKDGDTAARTCTRVAHYLPTLLALSANSPFWCGRPTGLYSYRLDVMGTAPTGGQPPFLRDWASFVKLAERLAAVGCIKTTKELWWDVRPSDRHGTVEVRICDMPTDLPSVQGLTAFIQCLVHHTAEDTEYEPAELDEFGRLMIRQNRWRAARHGLDAVLVDPASGRNESVRDEIQRMIVGLRETAEKLGCGRWLDYVRVMAERPDGATRQIEVFEQTGRLTDVARFLAGEKIESEVNLKT</sequence>
<dbReference type="Gene3D" id="3.30.590.20">
    <property type="match status" value="1"/>
</dbReference>
<dbReference type="EC" id="6.3.2.2" evidence="4"/>
<reference evidence="6" key="1">
    <citation type="submission" date="2016-12" db="EMBL/GenBank/DDBJ databases">
        <title>Comparative genomics of four Isosphaeraceae planctomycetes: a common pool of plasmids and glycoside hydrolase genes.</title>
        <authorList>
            <person name="Ivanova A."/>
        </authorList>
    </citation>
    <scope>NUCLEOTIDE SEQUENCE [LARGE SCALE GENOMIC DNA]</scope>
    <source>
        <strain evidence="6">PX4</strain>
    </source>
</reference>
<dbReference type="GO" id="GO:0004357">
    <property type="term" value="F:glutamate-cysteine ligase activity"/>
    <property type="evidence" value="ECO:0007669"/>
    <property type="project" value="UniProtKB-EC"/>
</dbReference>
<evidence type="ECO:0000256" key="4">
    <source>
        <dbReference type="HAMAP-Rule" id="MF_01609"/>
    </source>
</evidence>
<dbReference type="HAMAP" id="MF_01609">
    <property type="entry name" value="Glu_cys_ligase_2"/>
    <property type="match status" value="1"/>
</dbReference>
<dbReference type="InterPro" id="IPR050141">
    <property type="entry name" value="GCL_type2/YbdK_subfam"/>
</dbReference>
<dbReference type="Proteomes" id="UP000186309">
    <property type="component" value="Chromosome"/>
</dbReference>
<dbReference type="PANTHER" id="PTHR36510:SF1">
    <property type="entry name" value="GLUTAMATE--CYSTEINE LIGASE 2-RELATED"/>
    <property type="match status" value="1"/>
</dbReference>
<keyword evidence="3 4" id="KW-0067">ATP-binding</keyword>
<dbReference type="InterPro" id="IPR014746">
    <property type="entry name" value="Gln_synth/guanido_kin_cat_dom"/>
</dbReference>
<keyword evidence="1 4" id="KW-0436">Ligase</keyword>
<dbReference type="OrthoDB" id="9769628at2"/>
<dbReference type="NCBIfam" id="TIGR02050">
    <property type="entry name" value="gshA_cyan_rel"/>
    <property type="match status" value="1"/>
</dbReference>